<reference evidence="9" key="4">
    <citation type="submission" date="2019-05" db="EMBL/GenBank/DDBJ databases">
        <authorList>
            <consortium name="Pathogen Informatics"/>
        </authorList>
    </citation>
    <scope>NUCLEOTIDE SEQUENCE</scope>
    <source>
        <strain evidence="9">17X</strain>
    </source>
</reference>
<dbReference type="AlphaFoldDB" id="A0A078KB88"/>
<dbReference type="OrthoDB" id="10252718at2759"/>
<evidence type="ECO:0000313" key="8">
    <source>
        <dbReference type="EMBL" id="CDU18038.1"/>
    </source>
</evidence>
<evidence type="ECO:0000256" key="7">
    <source>
        <dbReference type="ARBA" id="ARBA00035179"/>
    </source>
</evidence>
<evidence type="ECO:0000313" key="9">
    <source>
        <dbReference type="EMBL" id="VTZ78455.1"/>
    </source>
</evidence>
<dbReference type="RefSeq" id="XP_022812211.1">
    <property type="nucleotide sequence ID" value="XM_022956014.1"/>
</dbReference>
<dbReference type="Pfam" id="PF08561">
    <property type="entry name" value="Ribosomal_L37"/>
    <property type="match status" value="1"/>
</dbReference>
<reference evidence="10 11" key="1">
    <citation type="journal article" date="2014" name="BMC Biol.">
        <title>A comprehensive evaluation of rodent malaria parasite genomes and gene expression.</title>
        <authorList>
            <person name="Otto T.D."/>
            <person name="Bohme U."/>
            <person name="Jackson A.P."/>
            <person name="Hunt M."/>
            <person name="Franke-Fayard B."/>
            <person name="Hoeijmakers W.A."/>
            <person name="Religa A.A."/>
            <person name="Robertson L."/>
            <person name="Sanders M."/>
            <person name="Ogun S.A."/>
            <person name="Cunningham D."/>
            <person name="Erhart A."/>
            <person name="Billker O."/>
            <person name="Khan S.M."/>
            <person name="Stunnenberg H.G."/>
            <person name="Langhorne J."/>
            <person name="Holder A.A."/>
            <person name="Waters A.P."/>
            <person name="Newbold C.I."/>
            <person name="Pain A."/>
            <person name="Berriman M."/>
            <person name="Janse C.J."/>
        </authorList>
    </citation>
    <scope>NUCLEOTIDE SEQUENCE [LARGE SCALE GENOMIC DNA]</scope>
    <source>
        <strain evidence="9 10">17X</strain>
        <strain evidence="8 11">YM</strain>
    </source>
</reference>
<evidence type="ECO:0000313" key="10">
    <source>
        <dbReference type="Proteomes" id="UP000072874"/>
    </source>
</evidence>
<dbReference type="InterPro" id="IPR013870">
    <property type="entry name" value="Ribosomal_mL54"/>
</dbReference>
<dbReference type="EMBL" id="LM993663">
    <property type="protein sequence ID" value="VTZ78455.1"/>
    <property type="molecule type" value="Genomic_DNA"/>
</dbReference>
<keyword evidence="3 9" id="KW-0689">Ribosomal protein</keyword>
<dbReference type="VEuPathDB" id="PlasmoDB:PY01451"/>
<dbReference type="KEGG" id="pyo:PY17X_0926600"/>
<organism evidence="9 10">
    <name type="scientific">Plasmodium yoelii</name>
    <dbReference type="NCBI Taxonomy" id="5861"/>
    <lineage>
        <taxon>Eukaryota</taxon>
        <taxon>Sar</taxon>
        <taxon>Alveolata</taxon>
        <taxon>Apicomplexa</taxon>
        <taxon>Aconoidasida</taxon>
        <taxon>Haemosporida</taxon>
        <taxon>Plasmodiidae</taxon>
        <taxon>Plasmodium</taxon>
        <taxon>Plasmodium (Vinckeia)</taxon>
    </lineage>
</organism>
<dbReference type="GeneID" id="3801771"/>
<protein>
    <recommendedName>
        <fullName evidence="7">Large ribosomal subunit protein mL54</fullName>
    </recommendedName>
</protein>
<reference evidence="9" key="3">
    <citation type="submission" date="2014-05" db="EMBL/GenBank/DDBJ databases">
        <authorList>
            <person name="Aslett M.A."/>
            <person name="De Silva N."/>
        </authorList>
    </citation>
    <scope>NUCLEOTIDE SEQUENCE</scope>
    <source>
        <strain evidence="9">17X</strain>
    </source>
</reference>
<evidence type="ECO:0000256" key="6">
    <source>
        <dbReference type="ARBA" id="ARBA00033752"/>
    </source>
</evidence>
<dbReference type="VEuPathDB" id="PlasmoDB:PYYM_0926000"/>
<dbReference type="VEuPathDB" id="PlasmoDB:PY17X_0926600"/>
<dbReference type="OMA" id="VKPVFWD"/>
<evidence type="ECO:0000313" key="11">
    <source>
        <dbReference type="Proteomes" id="UP000072904"/>
    </source>
</evidence>
<evidence type="ECO:0000256" key="2">
    <source>
        <dbReference type="ARBA" id="ARBA00022946"/>
    </source>
</evidence>
<name>A0A078KB88_PLAYE</name>
<dbReference type="VEuPathDB" id="PlasmoDB:Py17XNL_000900284"/>
<accession>A0A078KB88</accession>
<dbReference type="Proteomes" id="UP000072874">
    <property type="component" value="Chromosome 9"/>
</dbReference>
<comment type="similarity">
    <text evidence="6">Belongs to the mitochondrion-specific ribosomal protein mL54 family.</text>
</comment>
<dbReference type="PANTHER" id="PTHR28595:SF1">
    <property type="entry name" value="LARGE RIBOSOMAL SUBUNIT PROTEIN ML54"/>
    <property type="match status" value="1"/>
</dbReference>
<reference evidence="8" key="2">
    <citation type="submission" date="2014-05" db="EMBL/GenBank/DDBJ databases">
        <authorList>
            <person name="Aslett A.Martin."/>
            <person name="De Silva Nishadi"/>
        </authorList>
    </citation>
    <scope>NUCLEOTIDE SEQUENCE</scope>
    <source>
        <strain evidence="8">YM</strain>
    </source>
</reference>
<dbReference type="EMBL" id="LK934637">
    <property type="protein sequence ID" value="CDU18038.1"/>
    <property type="molecule type" value="Genomic_DNA"/>
</dbReference>
<keyword evidence="4" id="KW-0496">Mitochondrion</keyword>
<dbReference type="GO" id="GO:0003735">
    <property type="term" value="F:structural constituent of ribosome"/>
    <property type="evidence" value="ECO:0007669"/>
    <property type="project" value="TreeGrafter"/>
</dbReference>
<evidence type="ECO:0000256" key="4">
    <source>
        <dbReference type="ARBA" id="ARBA00023128"/>
    </source>
</evidence>
<dbReference type="GO" id="GO:0005762">
    <property type="term" value="C:mitochondrial large ribosomal subunit"/>
    <property type="evidence" value="ECO:0007669"/>
    <property type="project" value="TreeGrafter"/>
</dbReference>
<evidence type="ECO:0000256" key="5">
    <source>
        <dbReference type="ARBA" id="ARBA00023274"/>
    </source>
</evidence>
<sequence length="148" mass="17535">MIQIYKNDILYSNASIFSLFKRYIFVSKWNLAPKVKHGKKGQDKKATGTDSTESTEKVHIFNIYNTVDKDHDILPDHAYPKWLWSLEKPLKSYGELALMFLYGKNVENATAQDYHRFRRLHNKNIIKLNNMRLKKSKRSTVKPIFWDL</sequence>
<proteinExistence type="inferred from homology"/>
<evidence type="ECO:0000256" key="1">
    <source>
        <dbReference type="ARBA" id="ARBA00004173"/>
    </source>
</evidence>
<dbReference type="Proteomes" id="UP000072904">
    <property type="component" value="Chromosome 9"/>
</dbReference>
<keyword evidence="5" id="KW-0687">Ribonucleoprotein</keyword>
<dbReference type="PANTHER" id="PTHR28595">
    <property type="entry name" value="39S RIBOSOMAL PROTEIN L54, MITOCHONDRIAL"/>
    <property type="match status" value="1"/>
</dbReference>
<keyword evidence="2" id="KW-0809">Transit peptide</keyword>
<evidence type="ECO:0000256" key="3">
    <source>
        <dbReference type="ARBA" id="ARBA00022980"/>
    </source>
</evidence>
<gene>
    <name evidence="9" type="ORF">PY17X_0926600</name>
    <name evidence="8" type="ORF">PYYM_0926000</name>
</gene>
<comment type="subcellular location">
    <subcellularLocation>
        <location evidence="1">Mitochondrion</location>
    </subcellularLocation>
</comment>